<feature type="transmembrane region" description="Helical" evidence="1">
    <location>
        <begin position="6"/>
        <end position="28"/>
    </location>
</feature>
<comment type="caution">
    <text evidence="2">The sequence shown here is derived from an EMBL/GenBank/DDBJ whole genome shotgun (WGS) entry which is preliminary data.</text>
</comment>
<evidence type="ECO:0000313" key="3">
    <source>
        <dbReference type="Proteomes" id="UP000798488"/>
    </source>
</evidence>
<feature type="transmembrane region" description="Helical" evidence="1">
    <location>
        <begin position="58"/>
        <end position="80"/>
    </location>
</feature>
<dbReference type="AlphaFoldDB" id="A0A9D3AXC7"/>
<reference evidence="2" key="1">
    <citation type="submission" date="2016-02" db="EMBL/GenBank/DDBJ databases">
        <title>Draft Genome Sequence of Sporotomaculum syntrophicum Strain FB, a Syntrophic Benzoate Degrader.</title>
        <authorList>
            <person name="Nobu M.K."/>
            <person name="Narihiro T."/>
            <person name="Qiu Y.-L."/>
            <person name="Ohashi A."/>
            <person name="Liu W.-T."/>
            <person name="Yuji S."/>
        </authorList>
    </citation>
    <scope>NUCLEOTIDE SEQUENCE</scope>
    <source>
        <strain evidence="2">FB</strain>
    </source>
</reference>
<organism evidence="2 3">
    <name type="scientific">Sporotomaculum syntrophicum</name>
    <dbReference type="NCBI Taxonomy" id="182264"/>
    <lineage>
        <taxon>Bacteria</taxon>
        <taxon>Bacillati</taxon>
        <taxon>Bacillota</taxon>
        <taxon>Clostridia</taxon>
        <taxon>Eubacteriales</taxon>
        <taxon>Desulfallaceae</taxon>
        <taxon>Sporotomaculum</taxon>
    </lineage>
</organism>
<protein>
    <submittedName>
        <fullName evidence="2">Uncharacterized protein</fullName>
    </submittedName>
</protein>
<feature type="transmembrane region" description="Helical" evidence="1">
    <location>
        <begin position="86"/>
        <end position="102"/>
    </location>
</feature>
<evidence type="ECO:0000256" key="1">
    <source>
        <dbReference type="SAM" id="Phobius"/>
    </source>
</evidence>
<name>A0A9D3AXC7_9FIRM</name>
<sequence length="112" mass="12314">MFNNFLLDTASSGVIATFLTTIVDNILWRLKKIENNIIIYCASVLLPQEELHTFDARAVGLIGHLIMGATFGIVVGQAIIFSGNTSPYLIGMGVGAIYWLILHQSLTAKFWV</sequence>
<gene>
    <name evidence="2" type="ORF">SPSYN_01033</name>
</gene>
<keyword evidence="1" id="KW-1133">Transmembrane helix</keyword>
<proteinExistence type="predicted"/>
<keyword evidence="1" id="KW-0812">Transmembrane</keyword>
<evidence type="ECO:0000313" key="2">
    <source>
        <dbReference type="EMBL" id="KAF1084897.1"/>
    </source>
</evidence>
<keyword evidence="1" id="KW-0472">Membrane</keyword>
<accession>A0A9D3AXC7</accession>
<dbReference type="EMBL" id="LSRS01000003">
    <property type="protein sequence ID" value="KAF1084897.1"/>
    <property type="molecule type" value="Genomic_DNA"/>
</dbReference>
<keyword evidence="3" id="KW-1185">Reference proteome</keyword>
<dbReference type="Proteomes" id="UP000798488">
    <property type="component" value="Unassembled WGS sequence"/>
</dbReference>